<feature type="domain" description="GAF" evidence="2">
    <location>
        <begin position="52"/>
        <end position="202"/>
    </location>
</feature>
<evidence type="ECO:0000313" key="5">
    <source>
        <dbReference type="Proteomes" id="UP001501147"/>
    </source>
</evidence>
<dbReference type="RefSeq" id="WP_345615017.1">
    <property type="nucleotide sequence ID" value="NZ_BAABJV010000012.1"/>
</dbReference>
<evidence type="ECO:0000259" key="3">
    <source>
        <dbReference type="SMART" id="SM00331"/>
    </source>
</evidence>
<dbReference type="InterPro" id="IPR003018">
    <property type="entry name" value="GAF"/>
</dbReference>
<name>A0ABP9AYD8_9ACTN</name>
<sequence>MATEGPESFARLRARVDGELEEISVRLRSLARAQDHFHGLLGAFHALTGELELPVLLQTLLRTAQDLVGARYGAIGVLDASGDALSDFIPVGLDEDERRALAHVELPRGRGLLGHLIRDPEPLRVDAISEHPESVGFPSGHPDMTRLLGVSIRGRHGVYGNLYLADRTDGLAFDEHDEAVLTALASAAAVAIDNARLFQSVREGAERFQRLLVPRLPDLSPYEAHALYRPAGSLGHHVGGDWYDAMRLPDGSCAMMIGDVVGHDLHAAAAMAQTRNMLRALLYELRGPPSSALWRMDRIQQAITDLPVATACLVRIHRAGEGRYRMHWTSAGHLPPLVVDPGGSARVLSGEPGLPIGVDPGHPRPDHGLDLAPGSTVVLYTDGLVESRGEALDTGMTALERAAAPLARAPLGRFCDALADLRPAPGGDDTAILALRVPPG</sequence>
<proteinExistence type="predicted"/>
<reference evidence="5" key="1">
    <citation type="journal article" date="2019" name="Int. J. Syst. Evol. Microbiol.">
        <title>The Global Catalogue of Microorganisms (GCM) 10K type strain sequencing project: providing services to taxonomists for standard genome sequencing and annotation.</title>
        <authorList>
            <consortium name="The Broad Institute Genomics Platform"/>
            <consortium name="The Broad Institute Genome Sequencing Center for Infectious Disease"/>
            <person name="Wu L."/>
            <person name="Ma J."/>
        </authorList>
    </citation>
    <scope>NUCLEOTIDE SEQUENCE [LARGE SCALE GENOMIC DNA]</scope>
    <source>
        <strain evidence="5">JCM 18324</strain>
    </source>
</reference>
<dbReference type="SUPFAM" id="SSF55781">
    <property type="entry name" value="GAF domain-like"/>
    <property type="match status" value="1"/>
</dbReference>
<comment type="caution">
    <text evidence="4">The sequence shown here is derived from an EMBL/GenBank/DDBJ whole genome shotgun (WGS) entry which is preliminary data.</text>
</comment>
<dbReference type="PANTHER" id="PTHR43156">
    <property type="entry name" value="STAGE II SPORULATION PROTEIN E-RELATED"/>
    <property type="match status" value="1"/>
</dbReference>
<keyword evidence="5" id="KW-1185">Reference proteome</keyword>
<dbReference type="InterPro" id="IPR029016">
    <property type="entry name" value="GAF-like_dom_sf"/>
</dbReference>
<organism evidence="4 5">
    <name type="scientific">Streptomyces sanyensis</name>
    <dbReference type="NCBI Taxonomy" id="568869"/>
    <lineage>
        <taxon>Bacteria</taxon>
        <taxon>Bacillati</taxon>
        <taxon>Actinomycetota</taxon>
        <taxon>Actinomycetes</taxon>
        <taxon>Kitasatosporales</taxon>
        <taxon>Streptomycetaceae</taxon>
        <taxon>Streptomyces</taxon>
    </lineage>
</organism>
<dbReference type="SMART" id="SM00065">
    <property type="entry name" value="GAF"/>
    <property type="match status" value="1"/>
</dbReference>
<dbReference type="InterPro" id="IPR052016">
    <property type="entry name" value="Bact_Sigma-Reg"/>
</dbReference>
<feature type="domain" description="PPM-type phosphatase" evidence="3">
    <location>
        <begin position="223"/>
        <end position="437"/>
    </location>
</feature>
<evidence type="ECO:0000256" key="1">
    <source>
        <dbReference type="ARBA" id="ARBA00022801"/>
    </source>
</evidence>
<dbReference type="InterPro" id="IPR036457">
    <property type="entry name" value="PPM-type-like_dom_sf"/>
</dbReference>
<dbReference type="Gene3D" id="3.30.450.40">
    <property type="match status" value="1"/>
</dbReference>
<dbReference type="EMBL" id="BAABJV010000012">
    <property type="protein sequence ID" value="GAA4787045.1"/>
    <property type="molecule type" value="Genomic_DNA"/>
</dbReference>
<evidence type="ECO:0008006" key="6">
    <source>
        <dbReference type="Google" id="ProtNLM"/>
    </source>
</evidence>
<dbReference type="SMART" id="SM00331">
    <property type="entry name" value="PP2C_SIG"/>
    <property type="match status" value="1"/>
</dbReference>
<dbReference type="Gene3D" id="3.60.40.10">
    <property type="entry name" value="PPM-type phosphatase domain"/>
    <property type="match status" value="1"/>
</dbReference>
<dbReference type="PANTHER" id="PTHR43156:SF2">
    <property type="entry name" value="STAGE II SPORULATION PROTEIN E"/>
    <property type="match status" value="1"/>
</dbReference>
<accession>A0ABP9AYD8</accession>
<gene>
    <name evidence="4" type="ORF">GCM10023329_42480</name>
</gene>
<dbReference type="InterPro" id="IPR001932">
    <property type="entry name" value="PPM-type_phosphatase-like_dom"/>
</dbReference>
<dbReference type="Pfam" id="PF13185">
    <property type="entry name" value="GAF_2"/>
    <property type="match status" value="1"/>
</dbReference>
<keyword evidence="1" id="KW-0378">Hydrolase</keyword>
<evidence type="ECO:0000259" key="2">
    <source>
        <dbReference type="SMART" id="SM00065"/>
    </source>
</evidence>
<dbReference type="Proteomes" id="UP001501147">
    <property type="component" value="Unassembled WGS sequence"/>
</dbReference>
<dbReference type="Pfam" id="PF07228">
    <property type="entry name" value="SpoIIE"/>
    <property type="match status" value="1"/>
</dbReference>
<evidence type="ECO:0000313" key="4">
    <source>
        <dbReference type="EMBL" id="GAA4787045.1"/>
    </source>
</evidence>
<protein>
    <recommendedName>
        <fullName evidence="6">Regulatory protein</fullName>
    </recommendedName>
</protein>
<dbReference type="SUPFAM" id="SSF81606">
    <property type="entry name" value="PP2C-like"/>
    <property type="match status" value="1"/>
</dbReference>